<comment type="subcellular location">
    <subcellularLocation>
        <location evidence="1">Membrane</location>
    </subcellularLocation>
</comment>
<accession>A0A183FLP9</accession>
<evidence type="ECO:0000313" key="8">
    <source>
        <dbReference type="EMBL" id="VDO75427.1"/>
    </source>
</evidence>
<dbReference type="GO" id="GO:0016020">
    <property type="term" value="C:membrane"/>
    <property type="evidence" value="ECO:0007669"/>
    <property type="project" value="UniProtKB-SubCell"/>
</dbReference>
<evidence type="ECO:0000256" key="5">
    <source>
        <dbReference type="SAM" id="MobiDB-lite"/>
    </source>
</evidence>
<evidence type="ECO:0000313" key="10">
    <source>
        <dbReference type="WBParaSite" id="HPBE_0000821401-mRNA-1"/>
    </source>
</evidence>
<protein>
    <submittedName>
        <fullName evidence="10">G_PROTEIN_RECEP_F1_2 domain-containing protein</fullName>
    </submittedName>
</protein>
<feature type="transmembrane region" description="Helical" evidence="6">
    <location>
        <begin position="297"/>
        <end position="320"/>
    </location>
</feature>
<keyword evidence="3 6" id="KW-1133">Transmembrane helix</keyword>
<evidence type="ECO:0000256" key="3">
    <source>
        <dbReference type="ARBA" id="ARBA00022989"/>
    </source>
</evidence>
<evidence type="ECO:0000313" key="9">
    <source>
        <dbReference type="Proteomes" id="UP000050761"/>
    </source>
</evidence>
<dbReference type="PANTHER" id="PTHR46641">
    <property type="entry name" value="FMRFAMIDE RECEPTOR-RELATED"/>
    <property type="match status" value="1"/>
</dbReference>
<name>A0A183FLP9_HELPZ</name>
<dbReference type="OrthoDB" id="5797125at2759"/>
<dbReference type="EMBL" id="UZAH01026089">
    <property type="protein sequence ID" value="VDO75427.1"/>
    <property type="molecule type" value="Genomic_DNA"/>
</dbReference>
<dbReference type="PANTHER" id="PTHR46641:SF6">
    <property type="entry name" value="G-PROTEIN COUPLED RECEPTORS FAMILY 1 PROFILE DOMAIN-CONTAINING PROTEIN"/>
    <property type="match status" value="1"/>
</dbReference>
<dbReference type="Proteomes" id="UP000050761">
    <property type="component" value="Unassembled WGS sequence"/>
</dbReference>
<keyword evidence="2 6" id="KW-0812">Transmembrane</keyword>
<evidence type="ECO:0000259" key="7">
    <source>
        <dbReference type="PROSITE" id="PS50262"/>
    </source>
</evidence>
<evidence type="ECO:0000256" key="2">
    <source>
        <dbReference type="ARBA" id="ARBA00022692"/>
    </source>
</evidence>
<evidence type="ECO:0000256" key="4">
    <source>
        <dbReference type="ARBA" id="ARBA00023136"/>
    </source>
</evidence>
<dbReference type="PROSITE" id="PS50262">
    <property type="entry name" value="G_PROTEIN_RECEP_F1_2"/>
    <property type="match status" value="1"/>
</dbReference>
<dbReference type="InterPro" id="IPR017452">
    <property type="entry name" value="GPCR_Rhodpsn_7TM"/>
</dbReference>
<feature type="region of interest" description="Disordered" evidence="5">
    <location>
        <begin position="381"/>
        <end position="411"/>
    </location>
</feature>
<evidence type="ECO:0000256" key="1">
    <source>
        <dbReference type="ARBA" id="ARBA00004370"/>
    </source>
</evidence>
<proteinExistence type="predicted"/>
<feature type="transmembrane region" description="Helical" evidence="6">
    <location>
        <begin position="238"/>
        <end position="256"/>
    </location>
</feature>
<feature type="transmembrane region" description="Helical" evidence="6">
    <location>
        <begin position="164"/>
        <end position="182"/>
    </location>
</feature>
<keyword evidence="9" id="KW-1185">Reference proteome</keyword>
<reference evidence="10" key="2">
    <citation type="submission" date="2019-09" db="UniProtKB">
        <authorList>
            <consortium name="WormBaseParasite"/>
        </authorList>
    </citation>
    <scope>IDENTIFICATION</scope>
</reference>
<dbReference type="InterPro" id="IPR052954">
    <property type="entry name" value="GPCR-Ligand_Int"/>
</dbReference>
<gene>
    <name evidence="8" type="ORF">HPBE_LOCUS8215</name>
</gene>
<dbReference type="AlphaFoldDB" id="A0A183FLP9"/>
<dbReference type="WBParaSite" id="HPBE_0000821401-mRNA-1">
    <property type="protein sequence ID" value="HPBE_0000821401-mRNA-1"/>
    <property type="gene ID" value="HPBE_0000821401"/>
</dbReference>
<sequence>MTDSSLMASWSHSPACYHEPRIHDYTLYFELRKLNIYLLLPVAALGIVFNASALVFLYRPPKISSGVFVYLKALLILDHAQLMMTAATIAVPQICDLHHSSNHTLYGFCMFERRFLKHTMPRIEAAVNTMHVWTIAALSAHRYWKISRPMASRMSDTSAKAHCVLLGVFLAALLFRLPTFLIELQVRWMPIVLVTKRIAATEARKGFTIKNYIFGKKEVLSPYRLIYHSILDPLFNNILPFIWMSLFSLMTLFEILRSRHLVQHRLGFLFSKESGFTQQHATRLLKKTELSRQTQELRATISIVLMIVLYLLLHTLRLYIIARKWQLLMNRRCPTRSDYFHSYIAHLLSMVSATVNAFVFIAFTNRLRRYFQKLIRKTSRTLSNSSDPPLSPRNTASTDGTHVRNEQSISL</sequence>
<organism evidence="9 10">
    <name type="scientific">Heligmosomoides polygyrus</name>
    <name type="common">Parasitic roundworm</name>
    <dbReference type="NCBI Taxonomy" id="6339"/>
    <lineage>
        <taxon>Eukaryota</taxon>
        <taxon>Metazoa</taxon>
        <taxon>Ecdysozoa</taxon>
        <taxon>Nematoda</taxon>
        <taxon>Chromadorea</taxon>
        <taxon>Rhabditida</taxon>
        <taxon>Rhabditina</taxon>
        <taxon>Rhabditomorpha</taxon>
        <taxon>Strongyloidea</taxon>
        <taxon>Heligmosomidae</taxon>
        <taxon>Heligmosomoides</taxon>
    </lineage>
</organism>
<dbReference type="Gene3D" id="1.20.1070.10">
    <property type="entry name" value="Rhodopsin 7-helix transmembrane proteins"/>
    <property type="match status" value="1"/>
</dbReference>
<evidence type="ECO:0000256" key="6">
    <source>
        <dbReference type="SAM" id="Phobius"/>
    </source>
</evidence>
<feature type="transmembrane region" description="Helical" evidence="6">
    <location>
        <begin position="340"/>
        <end position="363"/>
    </location>
</feature>
<accession>A0A3P7YUT5</accession>
<dbReference type="SUPFAM" id="SSF81321">
    <property type="entry name" value="Family A G protein-coupled receptor-like"/>
    <property type="match status" value="1"/>
</dbReference>
<reference evidence="8 9" key="1">
    <citation type="submission" date="2018-11" db="EMBL/GenBank/DDBJ databases">
        <authorList>
            <consortium name="Pathogen Informatics"/>
        </authorList>
    </citation>
    <scope>NUCLEOTIDE SEQUENCE [LARGE SCALE GENOMIC DNA]</scope>
</reference>
<keyword evidence="4 6" id="KW-0472">Membrane</keyword>
<feature type="transmembrane region" description="Helical" evidence="6">
    <location>
        <begin position="36"/>
        <end position="57"/>
    </location>
</feature>
<feature type="domain" description="G-protein coupled receptors family 1 profile" evidence="7">
    <location>
        <begin position="49"/>
        <end position="360"/>
    </location>
</feature>